<proteinExistence type="predicted"/>
<name>A0A078J6V4_BRANA</name>
<dbReference type="Proteomes" id="UP001295469">
    <property type="component" value="Chromosome A07"/>
</dbReference>
<dbReference type="AlphaFoldDB" id="A0A078J6V4"/>
<dbReference type="PaxDb" id="3708-A0A078J6V4"/>
<sequence length="50" mass="5866">MDGMSFADKLISPSSCKLITTNVKFERGKKKQVKKQQHKRLKPKRTQYVE</sequence>
<reference evidence="3" key="2">
    <citation type="submission" date="2014-06" db="EMBL/GenBank/DDBJ databases">
        <authorList>
            <person name="Genoscope - CEA"/>
        </authorList>
    </citation>
    <scope>NUCLEOTIDE SEQUENCE</scope>
</reference>
<protein>
    <submittedName>
        <fullName evidence="2">(rape) hypothetical protein</fullName>
    </submittedName>
    <submittedName>
        <fullName evidence="3">BnaA07g38090D protein</fullName>
    </submittedName>
</protein>
<dbReference type="EMBL" id="HG994361">
    <property type="protein sequence ID" value="CAF2175391.1"/>
    <property type="molecule type" value="Genomic_DNA"/>
</dbReference>
<reference evidence="2" key="3">
    <citation type="submission" date="2021-01" db="EMBL/GenBank/DDBJ databases">
        <authorList>
            <consortium name="Genoscope - CEA"/>
            <person name="William W."/>
        </authorList>
    </citation>
    <scope>NUCLEOTIDE SEQUENCE</scope>
</reference>
<organism evidence="3 4">
    <name type="scientific">Brassica napus</name>
    <name type="common">Rape</name>
    <dbReference type="NCBI Taxonomy" id="3708"/>
    <lineage>
        <taxon>Eukaryota</taxon>
        <taxon>Viridiplantae</taxon>
        <taxon>Streptophyta</taxon>
        <taxon>Embryophyta</taxon>
        <taxon>Tracheophyta</taxon>
        <taxon>Spermatophyta</taxon>
        <taxon>Magnoliopsida</taxon>
        <taxon>eudicotyledons</taxon>
        <taxon>Gunneridae</taxon>
        <taxon>Pentapetalae</taxon>
        <taxon>rosids</taxon>
        <taxon>malvids</taxon>
        <taxon>Brassicales</taxon>
        <taxon>Brassicaceae</taxon>
        <taxon>Brassiceae</taxon>
        <taxon>Brassica</taxon>
    </lineage>
</organism>
<evidence type="ECO:0000313" key="3">
    <source>
        <dbReference type="EMBL" id="CDY58795.1"/>
    </source>
</evidence>
<dbReference type="Gramene" id="CDY58795">
    <property type="protein sequence ID" value="CDY58795"/>
    <property type="gene ID" value="GSBRNA2T00025148001"/>
</dbReference>
<accession>A0A078J6V4</accession>
<dbReference type="Proteomes" id="UP000028999">
    <property type="component" value="Unassembled WGS sequence"/>
</dbReference>
<dbReference type="EMBL" id="LK033699">
    <property type="protein sequence ID" value="CDY58795.1"/>
    <property type="molecule type" value="Genomic_DNA"/>
</dbReference>
<reference evidence="3 4" key="1">
    <citation type="journal article" date="2014" name="Science">
        <title>Plant genetics. Early allopolyploid evolution in the post-Neolithic Brassica napus oilseed genome.</title>
        <authorList>
            <person name="Chalhoub B."/>
            <person name="Denoeud F."/>
            <person name="Liu S."/>
            <person name="Parkin I.A."/>
            <person name="Tang H."/>
            <person name="Wang X."/>
            <person name="Chiquet J."/>
            <person name="Belcram H."/>
            <person name="Tong C."/>
            <person name="Samans B."/>
            <person name="Correa M."/>
            <person name="Da Silva C."/>
            <person name="Just J."/>
            <person name="Falentin C."/>
            <person name="Koh C.S."/>
            <person name="Le Clainche I."/>
            <person name="Bernard M."/>
            <person name="Bento P."/>
            <person name="Noel B."/>
            <person name="Labadie K."/>
            <person name="Alberti A."/>
            <person name="Charles M."/>
            <person name="Arnaud D."/>
            <person name="Guo H."/>
            <person name="Daviaud C."/>
            <person name="Alamery S."/>
            <person name="Jabbari K."/>
            <person name="Zhao M."/>
            <person name="Edger P.P."/>
            <person name="Chelaifa H."/>
            <person name="Tack D."/>
            <person name="Lassalle G."/>
            <person name="Mestiri I."/>
            <person name="Schnel N."/>
            <person name="Le Paslier M.C."/>
            <person name="Fan G."/>
            <person name="Renault V."/>
            <person name="Bayer P.E."/>
            <person name="Golicz A.A."/>
            <person name="Manoli S."/>
            <person name="Lee T.H."/>
            <person name="Thi V.H."/>
            <person name="Chalabi S."/>
            <person name="Hu Q."/>
            <person name="Fan C."/>
            <person name="Tollenaere R."/>
            <person name="Lu Y."/>
            <person name="Battail C."/>
            <person name="Shen J."/>
            <person name="Sidebottom C.H."/>
            <person name="Wang X."/>
            <person name="Canaguier A."/>
            <person name="Chauveau A."/>
            <person name="Berard A."/>
            <person name="Deniot G."/>
            <person name="Guan M."/>
            <person name="Liu Z."/>
            <person name="Sun F."/>
            <person name="Lim Y.P."/>
            <person name="Lyons E."/>
            <person name="Town C.D."/>
            <person name="Bancroft I."/>
            <person name="Wang X."/>
            <person name="Meng J."/>
            <person name="Ma J."/>
            <person name="Pires J.C."/>
            <person name="King G.J."/>
            <person name="Brunel D."/>
            <person name="Delourme R."/>
            <person name="Renard M."/>
            <person name="Aury J.M."/>
            <person name="Adams K.L."/>
            <person name="Batley J."/>
            <person name="Snowdon R.J."/>
            <person name="Tost J."/>
            <person name="Edwards D."/>
            <person name="Zhou Y."/>
            <person name="Hua W."/>
            <person name="Sharpe A.G."/>
            <person name="Paterson A.H."/>
            <person name="Guan C."/>
            <person name="Wincker P."/>
        </authorList>
    </citation>
    <scope>NUCLEOTIDE SEQUENCE [LARGE SCALE GENOMIC DNA]</scope>
    <source>
        <strain evidence="4">cv. Darmor-bzh</strain>
    </source>
</reference>
<keyword evidence="4" id="KW-1185">Reference proteome</keyword>
<evidence type="ECO:0000313" key="2">
    <source>
        <dbReference type="EMBL" id="CAF2175391.1"/>
    </source>
</evidence>
<feature type="region of interest" description="Disordered" evidence="1">
    <location>
        <begin position="27"/>
        <end position="50"/>
    </location>
</feature>
<evidence type="ECO:0000313" key="4">
    <source>
        <dbReference type="Proteomes" id="UP000028999"/>
    </source>
</evidence>
<evidence type="ECO:0000256" key="1">
    <source>
        <dbReference type="SAM" id="MobiDB-lite"/>
    </source>
</evidence>
<gene>
    <name evidence="3" type="primary">BnaA07g38090D</name>
    <name evidence="2" type="ORF">DARMORV10_A07P25470.1</name>
    <name evidence="3" type="ORF">GSBRNA2T00025148001</name>
</gene>